<feature type="region of interest" description="Disordered" evidence="1">
    <location>
        <begin position="19"/>
        <end position="44"/>
    </location>
</feature>
<name>A0ABQ5KMM1_9EUKA</name>
<evidence type="ECO:0000313" key="4">
    <source>
        <dbReference type="Proteomes" id="UP001057375"/>
    </source>
</evidence>
<dbReference type="EMBL" id="BQXS01016241">
    <property type="protein sequence ID" value="GKT33768.1"/>
    <property type="molecule type" value="Genomic_DNA"/>
</dbReference>
<comment type="caution">
    <text evidence="3">The sequence shown here is derived from an EMBL/GenBank/DDBJ whole genome shotgun (WGS) entry which is preliminary data.</text>
</comment>
<dbReference type="EMBL" id="BQXS01016242">
    <property type="protein sequence ID" value="GKT33769.1"/>
    <property type="molecule type" value="Genomic_DNA"/>
</dbReference>
<evidence type="ECO:0000256" key="1">
    <source>
        <dbReference type="SAM" id="MobiDB-lite"/>
    </source>
</evidence>
<sequence>MKKGKEVAEGAGSILDFSSYNMKKSPNPFVSPHSSRSDIIDDGG</sequence>
<feature type="compositionally biased region" description="Basic and acidic residues" evidence="1">
    <location>
        <begin position="35"/>
        <end position="44"/>
    </location>
</feature>
<keyword evidence="4" id="KW-1185">Reference proteome</keyword>
<protein>
    <submittedName>
        <fullName evidence="3">Uncharacterized protein</fullName>
    </submittedName>
</protein>
<organism evidence="3 4">
    <name type="scientific">Aduncisulcus paluster</name>
    <dbReference type="NCBI Taxonomy" id="2918883"/>
    <lineage>
        <taxon>Eukaryota</taxon>
        <taxon>Metamonada</taxon>
        <taxon>Carpediemonas-like organisms</taxon>
        <taxon>Aduncisulcus</taxon>
    </lineage>
</organism>
<feature type="non-terminal residue" evidence="3">
    <location>
        <position position="44"/>
    </location>
</feature>
<gene>
    <name evidence="2" type="ORF">ADUPG1_014516</name>
    <name evidence="3" type="ORF">ADUPG1_014517</name>
</gene>
<evidence type="ECO:0000313" key="2">
    <source>
        <dbReference type="EMBL" id="GKT33768.1"/>
    </source>
</evidence>
<evidence type="ECO:0000313" key="3">
    <source>
        <dbReference type="EMBL" id="GKT33769.1"/>
    </source>
</evidence>
<accession>A0ABQ5KMM1</accession>
<reference evidence="3" key="1">
    <citation type="submission" date="2022-03" db="EMBL/GenBank/DDBJ databases">
        <title>Draft genome sequence of Aduncisulcus paluster, a free-living microaerophilic Fornicata.</title>
        <authorList>
            <person name="Yuyama I."/>
            <person name="Kume K."/>
            <person name="Tamura T."/>
            <person name="Inagaki Y."/>
            <person name="Hashimoto T."/>
        </authorList>
    </citation>
    <scope>NUCLEOTIDE SEQUENCE</scope>
    <source>
        <strain evidence="3">NY0171</strain>
    </source>
</reference>
<dbReference type="Proteomes" id="UP001057375">
    <property type="component" value="Unassembled WGS sequence"/>
</dbReference>
<proteinExistence type="predicted"/>